<dbReference type="AlphaFoldDB" id="A0A848IZ71"/>
<gene>
    <name evidence="1" type="ORF">HH304_03820</name>
</gene>
<proteinExistence type="predicted"/>
<reference evidence="1 2" key="1">
    <citation type="submission" date="2020-04" db="EMBL/GenBank/DDBJ databases">
        <title>Flammeovirgaceae bacterium KN852 isolated from deep sea.</title>
        <authorList>
            <person name="Zhang D.-C."/>
        </authorList>
    </citation>
    <scope>NUCLEOTIDE SEQUENCE [LARGE SCALE GENOMIC DNA]</scope>
    <source>
        <strain evidence="1 2">KN852</strain>
    </source>
</reference>
<dbReference type="Proteomes" id="UP000559010">
    <property type="component" value="Unassembled WGS sequence"/>
</dbReference>
<evidence type="ECO:0008006" key="3">
    <source>
        <dbReference type="Google" id="ProtNLM"/>
    </source>
</evidence>
<dbReference type="RefSeq" id="WP_169678136.1">
    <property type="nucleotide sequence ID" value="NZ_JABBNU010000002.1"/>
</dbReference>
<sequence length="191" mass="21492">MILNLKTGLCLVLFFVLYNMSGQDQSFSKHSIKIGSGIGYSEGMQTNGLGLIYSLGYQKEMLNGRLRLNPNFSFGHYSTRISLDSKDQFFNSINIDTKIFYDIIRIRSFSVVAGLGALVNNSRGIIGNRGEIPNEYSEYISDFHVGGFFGAGFRVNPAGDRVAYNLYPLYINRGTNGFFETHLKFELDIKF</sequence>
<comment type="caution">
    <text evidence="1">The sequence shown here is derived from an EMBL/GenBank/DDBJ whole genome shotgun (WGS) entry which is preliminary data.</text>
</comment>
<organism evidence="1 2">
    <name type="scientific">Marinigracilibium pacificum</name>
    <dbReference type="NCBI Taxonomy" id="2729599"/>
    <lineage>
        <taxon>Bacteria</taxon>
        <taxon>Pseudomonadati</taxon>
        <taxon>Bacteroidota</taxon>
        <taxon>Cytophagia</taxon>
        <taxon>Cytophagales</taxon>
        <taxon>Flammeovirgaceae</taxon>
        <taxon>Marinigracilibium</taxon>
    </lineage>
</organism>
<protein>
    <recommendedName>
        <fullName evidence="3">Outer membrane protein with beta-barrel domain</fullName>
    </recommendedName>
</protein>
<accession>A0A848IZ71</accession>
<keyword evidence="2" id="KW-1185">Reference proteome</keyword>
<name>A0A848IZ71_9BACT</name>
<evidence type="ECO:0000313" key="2">
    <source>
        <dbReference type="Proteomes" id="UP000559010"/>
    </source>
</evidence>
<evidence type="ECO:0000313" key="1">
    <source>
        <dbReference type="EMBL" id="NMM47514.1"/>
    </source>
</evidence>
<dbReference type="EMBL" id="JABBNU010000002">
    <property type="protein sequence ID" value="NMM47514.1"/>
    <property type="molecule type" value="Genomic_DNA"/>
</dbReference>